<dbReference type="AlphaFoldDB" id="A0A4Z2FD67"/>
<keyword evidence="3" id="KW-1185">Reference proteome</keyword>
<evidence type="ECO:0000256" key="1">
    <source>
        <dbReference type="SAM" id="MobiDB-lite"/>
    </source>
</evidence>
<organism evidence="2 3">
    <name type="scientific">Liparis tanakae</name>
    <name type="common">Tanaka's snailfish</name>
    <dbReference type="NCBI Taxonomy" id="230148"/>
    <lineage>
        <taxon>Eukaryota</taxon>
        <taxon>Metazoa</taxon>
        <taxon>Chordata</taxon>
        <taxon>Craniata</taxon>
        <taxon>Vertebrata</taxon>
        <taxon>Euteleostomi</taxon>
        <taxon>Actinopterygii</taxon>
        <taxon>Neopterygii</taxon>
        <taxon>Teleostei</taxon>
        <taxon>Neoteleostei</taxon>
        <taxon>Acanthomorphata</taxon>
        <taxon>Eupercaria</taxon>
        <taxon>Perciformes</taxon>
        <taxon>Cottioidei</taxon>
        <taxon>Cottales</taxon>
        <taxon>Liparidae</taxon>
        <taxon>Liparis</taxon>
    </lineage>
</organism>
<comment type="caution">
    <text evidence="2">The sequence shown here is derived from an EMBL/GenBank/DDBJ whole genome shotgun (WGS) entry which is preliminary data.</text>
</comment>
<evidence type="ECO:0000313" key="3">
    <source>
        <dbReference type="Proteomes" id="UP000314294"/>
    </source>
</evidence>
<dbReference type="Proteomes" id="UP000314294">
    <property type="component" value="Unassembled WGS sequence"/>
</dbReference>
<reference evidence="2 3" key="1">
    <citation type="submission" date="2019-03" db="EMBL/GenBank/DDBJ databases">
        <title>First draft genome of Liparis tanakae, snailfish: a comprehensive survey of snailfish specific genes.</title>
        <authorList>
            <person name="Kim W."/>
            <person name="Song I."/>
            <person name="Jeong J.-H."/>
            <person name="Kim D."/>
            <person name="Kim S."/>
            <person name="Ryu S."/>
            <person name="Song J.Y."/>
            <person name="Lee S.K."/>
        </authorList>
    </citation>
    <scope>NUCLEOTIDE SEQUENCE [LARGE SCALE GENOMIC DNA]</scope>
    <source>
        <tissue evidence="2">Muscle</tissue>
    </source>
</reference>
<dbReference type="EMBL" id="SRLO01001310">
    <property type="protein sequence ID" value="TNN39079.1"/>
    <property type="molecule type" value="Genomic_DNA"/>
</dbReference>
<name>A0A4Z2FD67_9TELE</name>
<accession>A0A4Z2FD67</accession>
<sequence>MSASDPVTPCVGVRARLEEVTRQGSLQLQPSVGAQKDVEEGIQQGVEAGQAVAQAVDQENGTLHSTRLVGQQQGHESVTAHEVVGSEHDNEVDGDHDENAHDFAALVVGEGRGSPECHPDVGRGVAEGGSRVADENTASE</sequence>
<evidence type="ECO:0000313" key="2">
    <source>
        <dbReference type="EMBL" id="TNN39079.1"/>
    </source>
</evidence>
<protein>
    <submittedName>
        <fullName evidence="2">Uncharacterized protein</fullName>
    </submittedName>
</protein>
<gene>
    <name evidence="2" type="ORF">EYF80_050748</name>
</gene>
<proteinExistence type="predicted"/>
<feature type="region of interest" description="Disordered" evidence="1">
    <location>
        <begin position="110"/>
        <end position="140"/>
    </location>
</feature>